<organism evidence="11">
    <name type="scientific">Ctenopharyngodon idella</name>
    <name type="common">Grass carp</name>
    <name type="synonym">Leuciscus idella</name>
    <dbReference type="NCBI Taxonomy" id="7959"/>
    <lineage>
        <taxon>Eukaryota</taxon>
        <taxon>Metazoa</taxon>
        <taxon>Chordata</taxon>
        <taxon>Craniata</taxon>
        <taxon>Vertebrata</taxon>
        <taxon>Euteleostomi</taxon>
        <taxon>Actinopterygii</taxon>
        <taxon>Neopterygii</taxon>
        <taxon>Teleostei</taxon>
        <taxon>Ostariophysi</taxon>
        <taxon>Cypriniformes</taxon>
        <taxon>Xenocyprididae</taxon>
        <taxon>Xenocypridinae</taxon>
        <taxon>Ctenopharyngodon</taxon>
    </lineage>
</organism>
<dbReference type="GO" id="GO:0008083">
    <property type="term" value="F:growth factor activity"/>
    <property type="evidence" value="ECO:0007669"/>
    <property type="project" value="TreeGrafter"/>
</dbReference>
<protein>
    <submittedName>
        <fullName evidence="11">Epidermal growth factor protein</fullName>
    </submittedName>
</protein>
<evidence type="ECO:0000256" key="5">
    <source>
        <dbReference type="ARBA" id="ARBA00023180"/>
    </source>
</evidence>
<dbReference type="PROSITE" id="PS00010">
    <property type="entry name" value="ASX_HYDROXYL"/>
    <property type="match status" value="3"/>
</dbReference>
<dbReference type="FunFam" id="2.10.25.10:FF:000010">
    <property type="entry name" value="Pro-epidermal growth factor"/>
    <property type="match status" value="1"/>
</dbReference>
<accession>A0A481NXV6</accession>
<dbReference type="PROSITE" id="PS01187">
    <property type="entry name" value="EGF_CA"/>
    <property type="match status" value="2"/>
</dbReference>
<dbReference type="CDD" id="cd00054">
    <property type="entry name" value="EGF_CA"/>
    <property type="match status" value="2"/>
</dbReference>
<evidence type="ECO:0000256" key="8">
    <source>
        <dbReference type="SAM" id="Phobius"/>
    </source>
</evidence>
<feature type="disulfide bond" evidence="6">
    <location>
        <begin position="1042"/>
        <end position="1051"/>
    </location>
</feature>
<keyword evidence="4 6" id="KW-1015">Disulfide bond</keyword>
<keyword evidence="3" id="KW-0677">Repeat</keyword>
<dbReference type="SMR" id="A0A481NXV6"/>
<comment type="caution">
    <text evidence="6">Lacks conserved residue(s) required for the propagation of feature annotation.</text>
</comment>
<feature type="repeat" description="LDL-receptor class B" evidence="7">
    <location>
        <begin position="91"/>
        <end position="132"/>
    </location>
</feature>
<dbReference type="InterPro" id="IPR000742">
    <property type="entry name" value="EGF"/>
</dbReference>
<dbReference type="SUPFAM" id="SSF57196">
    <property type="entry name" value="EGF/Laminin"/>
    <property type="match status" value="3"/>
</dbReference>
<keyword evidence="5" id="KW-0325">Glycoprotein</keyword>
<evidence type="ECO:0000256" key="6">
    <source>
        <dbReference type="PROSITE-ProRule" id="PRU00076"/>
    </source>
</evidence>
<dbReference type="FunFam" id="2.120.10.30:FF:000241">
    <property type="entry name" value="Low-density lipoprotein receptor-related protein 6"/>
    <property type="match status" value="1"/>
</dbReference>
<feature type="repeat" description="LDL-receptor class B" evidence="7">
    <location>
        <begin position="649"/>
        <end position="692"/>
    </location>
</feature>
<dbReference type="InterPro" id="IPR011042">
    <property type="entry name" value="6-blade_b-propeller_TolB-like"/>
</dbReference>
<dbReference type="InterPro" id="IPR018097">
    <property type="entry name" value="EGF_Ca-bd_CS"/>
</dbReference>
<dbReference type="SMART" id="SM00179">
    <property type="entry name" value="EGF_CA"/>
    <property type="match status" value="5"/>
</dbReference>
<dbReference type="SMART" id="SM00135">
    <property type="entry name" value="LY"/>
    <property type="match status" value="9"/>
</dbReference>
<dbReference type="PANTHER" id="PTHR46513:SF5">
    <property type="entry name" value="PRO-EPIDERMAL GROWTH FACTOR"/>
    <property type="match status" value="1"/>
</dbReference>
<feature type="domain" description="EGF-like" evidence="10">
    <location>
        <begin position="900"/>
        <end position="941"/>
    </location>
</feature>
<sequence length="1217" mass="134646">MFWRTIVATFHLWFWMVSMGPARASGPAEGASCWGGRPWAAGNFSCVDPEPYLLLGLGNGIHRMNLDGGDQRRIVSRVGRSILLDFHLSEGTMFWADTHAGQINRAGLDGTGRQELLSSVKRITGLAVDWIENSVLWSNADKGSIHRMDTDGRNEKTVLRDLSQPKSVVIDPNERYIFWLSDGVTPSIQRSDVTGGKKVTVLKVADRLKVLTIDHRDRRLFWVQQGQGGLTAMGSCNYDGNIINVFNQPFRPQALRMTIFLDYVYLTDFKSKRIIRVNKYTGGRGENVNSKRMPHPPADVKVVHPINQPVVEIPTPFNPGCSRHTGECVKVCSSPSDTGPCRCRDGFSLSKQGNYCEDINECALWNHGCSLGCENVPGSYFCTCPKGYLLLPDLKTCQETKPCVENGTVCDHGCVHTAEGDVCVCPEGSVLNSDGRSCTGCLSANRGGCSQLCVTLFPGRWVCECQPGYQLQPDGKHCAATGESYKLLYSTFCQGPPSYLLFANVVDIRKINTNGKQSRKLLEEPKGTIIAVDYDPVQKRMYFADKGLKRIERASLDGGFREMLFSTGLDSPEGLAVDWVHRKLYWTDRGWAADEYRHTFLKTYLFDFNILLFRLSSISRSSLNGLDREIFIDKDIQKPRGIALHPQAQKVYWTDMGSRPAVERSGLNREMREVVVSTGLVSPSGLAVDHGSQHLYWCDLSRGVIESAKLDGSNRHILSENQVGHPFDVAVFENVLWVSDWEGHLLHRLDMRTGRNLEHVHDDTIQPAALAVVHPLAKPGADVCLHENGGCAQVCESRLGLAHCSCHSTHILSADGKDCLAINTSFTESDDGESSDRLRNKTLNDESTPLAMIYTEKMISDQDDCYSLRCDANAQCVLQEDRAVCQCVRGFTGDGELCVDVDECKAGLADCSVSEAECMNTAGGYFCQCKTGFSGDGQHCMDIDECRLNMHDCDVNAECLNAVGKYQCRCRSGFTGTGFSCQEKSKGAPSWPSTGSPLDVTSPWQHNNVVQSCPSTHDSYCLYDGVCFYFPEMESYACKQVCALGYMGERCQFSDLEWWELQQAEEEKRRNMAIAMCIVLFITLLSIAACITYCYGSKKHFATCPSEDDVGDISMSEDSFTETTTTTPQVYVVLDTSPCGDEKVLHVVGCPRATIFHSCSSDAGDSFASEETEKLQRDNCSLDVANCSVSCDVHKFLVTEKATDNLISLEDPQAAPQ</sequence>
<dbReference type="InterPro" id="IPR049883">
    <property type="entry name" value="NOTCH1_EGF-like"/>
</dbReference>
<dbReference type="InterPro" id="IPR032485">
    <property type="entry name" value="LRP1-like_beta_prop"/>
</dbReference>
<evidence type="ECO:0000259" key="10">
    <source>
        <dbReference type="PROSITE" id="PS50026"/>
    </source>
</evidence>
<dbReference type="Pfam" id="PF16472">
    <property type="entry name" value="DUF5050"/>
    <property type="match status" value="1"/>
</dbReference>
<dbReference type="GO" id="GO:0005509">
    <property type="term" value="F:calcium ion binding"/>
    <property type="evidence" value="ECO:0007669"/>
    <property type="project" value="InterPro"/>
</dbReference>
<feature type="transmembrane region" description="Helical" evidence="8">
    <location>
        <begin position="1072"/>
        <end position="1095"/>
    </location>
</feature>
<feature type="signal peptide" evidence="9">
    <location>
        <begin position="1"/>
        <end position="24"/>
    </location>
</feature>
<dbReference type="InterPro" id="IPR001881">
    <property type="entry name" value="EGF-like_Ca-bd_dom"/>
</dbReference>
<gene>
    <name evidence="11" type="primary">EGF</name>
</gene>
<dbReference type="PANTHER" id="PTHR46513">
    <property type="entry name" value="VITELLOGENIN RECEPTOR-LIKE PROTEIN-RELATED-RELATED"/>
    <property type="match status" value="1"/>
</dbReference>
<feature type="disulfide bond" evidence="6">
    <location>
        <begin position="1021"/>
        <end position="1038"/>
    </location>
</feature>
<proteinExistence type="evidence at transcript level"/>
<dbReference type="GO" id="GO:0043410">
    <property type="term" value="P:positive regulation of MAPK cascade"/>
    <property type="evidence" value="ECO:0007669"/>
    <property type="project" value="TreeGrafter"/>
</dbReference>
<dbReference type="PROSITE" id="PS51120">
    <property type="entry name" value="LDLRB"/>
    <property type="match status" value="5"/>
</dbReference>
<dbReference type="Pfam" id="PF07645">
    <property type="entry name" value="EGF_CA"/>
    <property type="match status" value="1"/>
</dbReference>
<feature type="domain" description="EGF-like" evidence="10">
    <location>
        <begin position="942"/>
        <end position="982"/>
    </location>
</feature>
<feature type="domain" description="EGF-like" evidence="10">
    <location>
        <begin position="1009"/>
        <end position="1052"/>
    </location>
</feature>
<dbReference type="GO" id="GO:0030855">
    <property type="term" value="P:epithelial cell differentiation"/>
    <property type="evidence" value="ECO:0007669"/>
    <property type="project" value="UniProtKB-ARBA"/>
</dbReference>
<dbReference type="SMART" id="SM00181">
    <property type="entry name" value="EGF"/>
    <property type="match status" value="9"/>
</dbReference>
<dbReference type="GO" id="GO:0016192">
    <property type="term" value="P:vesicle-mediated transport"/>
    <property type="evidence" value="ECO:0007669"/>
    <property type="project" value="UniProtKB-ARBA"/>
</dbReference>
<dbReference type="GO" id="GO:0042813">
    <property type="term" value="F:Wnt receptor activity"/>
    <property type="evidence" value="ECO:0007669"/>
    <property type="project" value="TreeGrafter"/>
</dbReference>
<dbReference type="Pfam" id="PF12947">
    <property type="entry name" value="EGF_3"/>
    <property type="match status" value="2"/>
</dbReference>
<name>A0A481NXV6_CTEID</name>
<feature type="repeat" description="LDL-receptor class B" evidence="7">
    <location>
        <begin position="693"/>
        <end position="735"/>
    </location>
</feature>
<reference evidence="11" key="1">
    <citation type="journal article" date="2018" name="Int. J. Mol. Sci.">
        <title>NK3R Mediates the EGF-Induced SLalpha Secretion and mRNA Expression in Grass Carp Pituitary.</title>
        <authorList>
            <person name="Qin X."/>
            <person name="Ye C."/>
            <person name="Zhou X."/>
            <person name="Jia J."/>
            <person name="Xu S."/>
            <person name="Hu Q."/>
            <person name="Hu G."/>
        </authorList>
    </citation>
    <scope>NUCLEOTIDE SEQUENCE</scope>
</reference>
<dbReference type="InterPro" id="IPR009030">
    <property type="entry name" value="Growth_fac_rcpt_cys_sf"/>
</dbReference>
<dbReference type="FunFam" id="2.10.25.10:FF:000038">
    <property type="entry name" value="Fibrillin 2"/>
    <property type="match status" value="1"/>
</dbReference>
<dbReference type="Gene3D" id="2.10.25.10">
    <property type="entry name" value="Laminin"/>
    <property type="match status" value="7"/>
</dbReference>
<evidence type="ECO:0000256" key="1">
    <source>
        <dbReference type="ARBA" id="ARBA00022536"/>
    </source>
</evidence>
<dbReference type="InterPro" id="IPR024731">
    <property type="entry name" value="NELL2-like_EGF"/>
</dbReference>
<dbReference type="EMBL" id="MH161172">
    <property type="protein sequence ID" value="QAV54761.1"/>
    <property type="molecule type" value="mRNA"/>
</dbReference>
<keyword evidence="8" id="KW-1133">Transmembrane helix</keyword>
<dbReference type="InterPro" id="IPR000033">
    <property type="entry name" value="LDLR_classB_rpt"/>
</dbReference>
<dbReference type="GO" id="GO:0017147">
    <property type="term" value="F:Wnt-protein binding"/>
    <property type="evidence" value="ECO:0007669"/>
    <property type="project" value="TreeGrafter"/>
</dbReference>
<feature type="repeat" description="LDL-receptor class B" evidence="7">
    <location>
        <begin position="539"/>
        <end position="581"/>
    </location>
</feature>
<dbReference type="AlphaFoldDB" id="A0A481NXV6"/>
<evidence type="ECO:0000256" key="2">
    <source>
        <dbReference type="ARBA" id="ARBA00022729"/>
    </source>
</evidence>
<dbReference type="GO" id="GO:0008284">
    <property type="term" value="P:positive regulation of cell population proliferation"/>
    <property type="evidence" value="ECO:0007669"/>
    <property type="project" value="TreeGrafter"/>
</dbReference>
<feature type="chain" id="PRO_5019759710" evidence="9">
    <location>
        <begin position="25"/>
        <end position="1217"/>
    </location>
</feature>
<keyword evidence="1 6" id="KW-0245">EGF-like domain</keyword>
<dbReference type="GO" id="GO:0005886">
    <property type="term" value="C:plasma membrane"/>
    <property type="evidence" value="ECO:0007669"/>
    <property type="project" value="TreeGrafter"/>
</dbReference>
<keyword evidence="2 9" id="KW-0732">Signal</keyword>
<dbReference type="InterPro" id="IPR050778">
    <property type="entry name" value="Cueball_EGF_LRP_Nidogen"/>
</dbReference>
<dbReference type="FunFam" id="2.10.25.10:FF:000362">
    <property type="entry name" value="Pro-epidermal growth factor"/>
    <property type="match status" value="1"/>
</dbReference>
<evidence type="ECO:0000256" key="4">
    <source>
        <dbReference type="ARBA" id="ARBA00023157"/>
    </source>
</evidence>
<dbReference type="SUPFAM" id="SSF57184">
    <property type="entry name" value="Growth factor receptor domain"/>
    <property type="match status" value="2"/>
</dbReference>
<dbReference type="Pfam" id="PF14670">
    <property type="entry name" value="FXa_inhibition"/>
    <property type="match status" value="2"/>
</dbReference>
<dbReference type="InterPro" id="IPR000152">
    <property type="entry name" value="EGF-type_Asp/Asn_hydroxyl_site"/>
</dbReference>
<keyword evidence="8" id="KW-0812">Transmembrane</keyword>
<evidence type="ECO:0000256" key="9">
    <source>
        <dbReference type="SAM" id="SignalP"/>
    </source>
</evidence>
<reference evidence="11" key="2">
    <citation type="submission" date="2018-04" db="EMBL/GenBank/DDBJ databases">
        <authorList>
            <person name="Xiao Y."/>
            <person name="Hu G."/>
        </authorList>
    </citation>
    <scope>NUCLEOTIDE SEQUENCE</scope>
</reference>
<feature type="domain" description="EGF-like" evidence="10">
    <location>
        <begin position="861"/>
        <end position="899"/>
    </location>
</feature>
<dbReference type="SUPFAM" id="SSF63825">
    <property type="entry name" value="YWTD domain"/>
    <property type="match status" value="2"/>
</dbReference>
<dbReference type="GO" id="GO:0060070">
    <property type="term" value="P:canonical Wnt signaling pathway"/>
    <property type="evidence" value="ECO:0007669"/>
    <property type="project" value="TreeGrafter"/>
</dbReference>
<evidence type="ECO:0000256" key="3">
    <source>
        <dbReference type="ARBA" id="ARBA00022737"/>
    </source>
</evidence>
<dbReference type="Gene3D" id="2.120.10.30">
    <property type="entry name" value="TolB, C-terminal domain"/>
    <property type="match status" value="2"/>
</dbReference>
<dbReference type="PROSITE" id="PS01186">
    <property type="entry name" value="EGF_2"/>
    <property type="match status" value="4"/>
</dbReference>
<evidence type="ECO:0000256" key="7">
    <source>
        <dbReference type="PROSITE-ProRule" id="PRU00461"/>
    </source>
</evidence>
<feature type="repeat" description="LDL-receptor class B" evidence="7">
    <location>
        <begin position="133"/>
        <end position="174"/>
    </location>
</feature>
<dbReference type="PROSITE" id="PS50026">
    <property type="entry name" value="EGF_3"/>
    <property type="match status" value="4"/>
</dbReference>
<evidence type="ECO:0000313" key="11">
    <source>
        <dbReference type="EMBL" id="QAV54761.1"/>
    </source>
</evidence>
<keyword evidence="8" id="KW-0472">Membrane</keyword>
<dbReference type="FunFam" id="2.120.10.30:FF:000036">
    <property type="entry name" value="Pro-epidermal growth factor"/>
    <property type="match status" value="1"/>
</dbReference>
<dbReference type="GO" id="GO:0007173">
    <property type="term" value="P:epidermal growth factor receptor signaling pathway"/>
    <property type="evidence" value="ECO:0007669"/>
    <property type="project" value="TreeGrafter"/>
</dbReference>
<dbReference type="Pfam" id="PF00058">
    <property type="entry name" value="Ldl_recept_b"/>
    <property type="match status" value="4"/>
</dbReference>